<dbReference type="PANTHER" id="PTHR44051:SF8">
    <property type="entry name" value="GLUTATHIONE S-TRANSFERASE GSTA"/>
    <property type="match status" value="1"/>
</dbReference>
<evidence type="ECO:0000313" key="2">
    <source>
        <dbReference type="EMBL" id="AZE47253.1"/>
    </source>
</evidence>
<organism evidence="2 3">
    <name type="scientific">Pseudomonas chlororaphis</name>
    <dbReference type="NCBI Taxonomy" id="587753"/>
    <lineage>
        <taxon>Bacteria</taxon>
        <taxon>Pseudomonadati</taxon>
        <taxon>Pseudomonadota</taxon>
        <taxon>Gammaproteobacteria</taxon>
        <taxon>Pseudomonadales</taxon>
        <taxon>Pseudomonadaceae</taxon>
        <taxon>Pseudomonas</taxon>
    </lineage>
</organism>
<dbReference type="RefSeq" id="WP_124319591.1">
    <property type="nucleotide sequence ID" value="NZ_CP027753.1"/>
</dbReference>
<dbReference type="InterPro" id="IPR004045">
    <property type="entry name" value="Glutathione_S-Trfase_N"/>
</dbReference>
<dbReference type="Gene3D" id="1.20.1050.10">
    <property type="match status" value="1"/>
</dbReference>
<dbReference type="Gene3D" id="3.40.30.10">
    <property type="entry name" value="Glutaredoxin"/>
    <property type="match status" value="1"/>
</dbReference>
<dbReference type="PANTHER" id="PTHR44051">
    <property type="entry name" value="GLUTATHIONE S-TRANSFERASE-RELATED"/>
    <property type="match status" value="1"/>
</dbReference>
<protein>
    <recommendedName>
        <fullName evidence="1">GST N-terminal domain-containing protein</fullName>
    </recommendedName>
</protein>
<gene>
    <name evidence="2" type="ORF">C4K04_1563</name>
</gene>
<dbReference type="PROSITE" id="PS50404">
    <property type="entry name" value="GST_NTER"/>
    <property type="match status" value="1"/>
</dbReference>
<dbReference type="Proteomes" id="UP000268048">
    <property type="component" value="Chromosome"/>
</dbReference>
<evidence type="ECO:0000259" key="1">
    <source>
        <dbReference type="PROSITE" id="PS50404"/>
    </source>
</evidence>
<dbReference type="EMBL" id="CP027753">
    <property type="protein sequence ID" value="AZE47253.1"/>
    <property type="molecule type" value="Genomic_DNA"/>
</dbReference>
<dbReference type="Pfam" id="PF02798">
    <property type="entry name" value="GST_N"/>
    <property type="match status" value="1"/>
</dbReference>
<dbReference type="SUPFAM" id="SSF47616">
    <property type="entry name" value="GST C-terminal domain-like"/>
    <property type="match status" value="1"/>
</dbReference>
<dbReference type="CDD" id="cd03057">
    <property type="entry name" value="GST_N_Beta"/>
    <property type="match status" value="1"/>
</dbReference>
<name>A0A3G7TJK4_9PSED</name>
<evidence type="ECO:0000313" key="3">
    <source>
        <dbReference type="Proteomes" id="UP000268048"/>
    </source>
</evidence>
<dbReference type="InterPro" id="IPR036282">
    <property type="entry name" value="Glutathione-S-Trfase_C_sf"/>
</dbReference>
<sequence>MYTLYYVPDWASLAVRLTLEEFEIPYEAALIDNETNERDSVRFRKMSPLGLIPAFSTPHGDMCETTAILLWLGDQHPGLSPAPSSQERAPYLKWLLFINNAIHNNILSLFHPDRVSSAASANETMQNARAQIQVALGIIDSMVATDQPSWLRADKPTALNYYLGLLMRWMNGFDVSHPAHISSKEYPSLHSMLHALESRPAARKCAELEGLGNTIFTNPTLV</sequence>
<feature type="domain" description="GST N-terminal" evidence="1">
    <location>
        <begin position="1"/>
        <end position="80"/>
    </location>
</feature>
<proteinExistence type="predicted"/>
<dbReference type="InterPro" id="IPR036249">
    <property type="entry name" value="Thioredoxin-like_sf"/>
</dbReference>
<accession>A0A3G7TJK4</accession>
<dbReference type="SUPFAM" id="SSF52833">
    <property type="entry name" value="Thioredoxin-like"/>
    <property type="match status" value="1"/>
</dbReference>
<reference evidence="2 3" key="1">
    <citation type="submission" date="2018-03" db="EMBL/GenBank/DDBJ databases">
        <title>Diversity of phytobeneficial traits revealed by whole-genome analysis of worldwide-isolated phenazine-producing Pseudomonas spp.</title>
        <authorList>
            <person name="Biessy A."/>
            <person name="Novinscak A."/>
            <person name="Blom J."/>
            <person name="Leger G."/>
            <person name="Thomashow L.S."/>
            <person name="Cazorla F.M."/>
            <person name="Josic D."/>
            <person name="Filion M."/>
        </authorList>
    </citation>
    <scope>NUCLEOTIDE SEQUENCE [LARGE SCALE GENOMIC DNA]</scope>
    <source>
        <strain evidence="2 3">B25</strain>
    </source>
</reference>
<dbReference type="AlphaFoldDB" id="A0A3G7TJK4"/>